<keyword evidence="2" id="KW-0677">Repeat</keyword>
<keyword evidence="1" id="KW-0433">Leucine-rich repeat</keyword>
<dbReference type="OrthoDB" id="1600340at2759"/>
<accession>A0A673CTD9</accession>
<dbReference type="PANTHER" id="PTHR24369">
    <property type="entry name" value="ANTIGEN BSP, PUTATIVE-RELATED"/>
    <property type="match status" value="1"/>
</dbReference>
<dbReference type="InterPro" id="IPR032675">
    <property type="entry name" value="LRR_dom_sf"/>
</dbReference>
<dbReference type="Pfam" id="PF00560">
    <property type="entry name" value="LRR_1"/>
    <property type="match status" value="1"/>
</dbReference>
<evidence type="ECO:0000313" key="5">
    <source>
        <dbReference type="Ensembl" id="ENSSORP00005055208.1"/>
    </source>
</evidence>
<dbReference type="PANTHER" id="PTHR24369:SF211">
    <property type="entry name" value="LEUCINE-RICH REPEAT-CONTAINING PROTEIN 15-LIKE"/>
    <property type="match status" value="1"/>
</dbReference>
<evidence type="ECO:0000313" key="6">
    <source>
        <dbReference type="Proteomes" id="UP000472271"/>
    </source>
</evidence>
<protein>
    <submittedName>
        <fullName evidence="5">Leucine-rich repeat-containing protein 15-like</fullName>
    </submittedName>
</protein>
<dbReference type="Gene3D" id="3.80.10.10">
    <property type="entry name" value="Ribonuclease Inhibitor"/>
    <property type="match status" value="2"/>
</dbReference>
<dbReference type="InterPro" id="IPR001611">
    <property type="entry name" value="Leu-rich_rpt"/>
</dbReference>
<feature type="transmembrane region" description="Helical" evidence="3">
    <location>
        <begin position="312"/>
        <end position="332"/>
    </location>
</feature>
<reference evidence="5" key="1">
    <citation type="submission" date="2019-06" db="EMBL/GenBank/DDBJ databases">
        <authorList>
            <consortium name="Wellcome Sanger Institute Data Sharing"/>
        </authorList>
    </citation>
    <scope>NUCLEOTIDE SEQUENCE [LARGE SCALE GENOMIC DNA]</scope>
</reference>
<evidence type="ECO:0000256" key="3">
    <source>
        <dbReference type="SAM" id="Phobius"/>
    </source>
</evidence>
<dbReference type="SMART" id="SM00369">
    <property type="entry name" value="LRR_TYP"/>
    <property type="match status" value="8"/>
</dbReference>
<name>A0A673CTD9_9TELE</name>
<organism evidence="5 6">
    <name type="scientific">Sphaeramia orbicularis</name>
    <name type="common">orbiculate cardinalfish</name>
    <dbReference type="NCBI Taxonomy" id="375764"/>
    <lineage>
        <taxon>Eukaryota</taxon>
        <taxon>Metazoa</taxon>
        <taxon>Chordata</taxon>
        <taxon>Craniata</taxon>
        <taxon>Vertebrata</taxon>
        <taxon>Euteleostomi</taxon>
        <taxon>Actinopterygii</taxon>
        <taxon>Neopterygii</taxon>
        <taxon>Teleostei</taxon>
        <taxon>Neoteleostei</taxon>
        <taxon>Acanthomorphata</taxon>
        <taxon>Gobiaria</taxon>
        <taxon>Kurtiformes</taxon>
        <taxon>Apogonoidei</taxon>
        <taxon>Apogonidae</taxon>
        <taxon>Apogoninae</taxon>
        <taxon>Sphaeramia</taxon>
    </lineage>
</organism>
<dbReference type="InParanoid" id="A0A673CTD9"/>
<keyword evidence="3" id="KW-0812">Transmembrane</keyword>
<dbReference type="RefSeq" id="XP_029979891.1">
    <property type="nucleotide sequence ID" value="XM_030124031.1"/>
</dbReference>
<feature type="chain" id="PRO_5025503069" evidence="4">
    <location>
        <begin position="22"/>
        <end position="357"/>
    </location>
</feature>
<proteinExistence type="predicted"/>
<dbReference type="GeneID" id="115411824"/>
<gene>
    <name evidence="5" type="primary">LOC115411824</name>
</gene>
<dbReference type="Pfam" id="PF13855">
    <property type="entry name" value="LRR_8"/>
    <property type="match status" value="2"/>
</dbReference>
<evidence type="ECO:0000256" key="1">
    <source>
        <dbReference type="ARBA" id="ARBA00022614"/>
    </source>
</evidence>
<dbReference type="Ensembl" id="ENSSORT00005056486.1">
    <property type="protein sequence ID" value="ENSSORP00005055208.1"/>
    <property type="gene ID" value="ENSSORG00005024661.1"/>
</dbReference>
<reference evidence="5" key="3">
    <citation type="submission" date="2025-09" db="UniProtKB">
        <authorList>
            <consortium name="Ensembl"/>
        </authorList>
    </citation>
    <scope>IDENTIFICATION</scope>
</reference>
<sequence>MIASAFCVFVLHHALVPPSSAVSSCSQGCRCLLDTRYVNCSSGNFSAILTDLPSGAEFLDLSRNHVTEVLPVSFWGLLGLKVLVLKDNMISFVADGAFANLQSLHKLDLSQNRLSVLGDGFSVGLGSLRELVLAHNNLTILESTTFENLDNLVKLDLRANFIRYIKPRALSSMTALRQLCLNENHLTALGLGAVSSLRSLEVLKLQRNHISVVEPGVFSSLCHLTALNLTFNNLSRLEFKTFLSICASNVHVVLEGNPWYCDCDLQRVFGKLANIHRLFLDDYHRLRCSKPAELQGSLIVEVAHELCAGETVTVLILTCTVLITVVAAIIMGDKNKGHRFDKDWTEEHAGLDAYCES</sequence>
<keyword evidence="6" id="KW-1185">Reference proteome</keyword>
<keyword evidence="4" id="KW-0732">Signal</keyword>
<keyword evidence="3" id="KW-1133">Transmembrane helix</keyword>
<evidence type="ECO:0000256" key="2">
    <source>
        <dbReference type="ARBA" id="ARBA00022737"/>
    </source>
</evidence>
<dbReference type="AlphaFoldDB" id="A0A673CTD9"/>
<dbReference type="SUPFAM" id="SSF52058">
    <property type="entry name" value="L domain-like"/>
    <property type="match status" value="1"/>
</dbReference>
<feature type="signal peptide" evidence="4">
    <location>
        <begin position="1"/>
        <end position="21"/>
    </location>
</feature>
<dbReference type="GO" id="GO:0005886">
    <property type="term" value="C:plasma membrane"/>
    <property type="evidence" value="ECO:0007669"/>
    <property type="project" value="TreeGrafter"/>
</dbReference>
<dbReference type="PROSITE" id="PS51450">
    <property type="entry name" value="LRR"/>
    <property type="match status" value="1"/>
</dbReference>
<dbReference type="InterPro" id="IPR050541">
    <property type="entry name" value="LRR_TM_domain-containing"/>
</dbReference>
<dbReference type="InterPro" id="IPR003591">
    <property type="entry name" value="Leu-rich_rpt_typical-subtyp"/>
</dbReference>
<evidence type="ECO:0000256" key="4">
    <source>
        <dbReference type="SAM" id="SignalP"/>
    </source>
</evidence>
<reference evidence="5" key="2">
    <citation type="submission" date="2025-08" db="UniProtKB">
        <authorList>
            <consortium name="Ensembl"/>
        </authorList>
    </citation>
    <scope>IDENTIFICATION</scope>
</reference>
<keyword evidence="3" id="KW-0472">Membrane</keyword>
<dbReference type="Proteomes" id="UP000472271">
    <property type="component" value="Chromosome 21"/>
</dbReference>